<evidence type="ECO:0000256" key="1">
    <source>
        <dbReference type="ARBA" id="ARBA00022729"/>
    </source>
</evidence>
<keyword evidence="1" id="KW-0732">Signal</keyword>
<protein>
    <submittedName>
        <fullName evidence="4">Murein DD-endopeptidase MepM/ murein hydrolase activator NlpD</fullName>
    </submittedName>
</protein>
<evidence type="ECO:0000313" key="5">
    <source>
        <dbReference type="Proteomes" id="UP000230161"/>
    </source>
</evidence>
<keyword evidence="4" id="KW-0378">Hydrolase</keyword>
<dbReference type="InterPro" id="IPR011055">
    <property type="entry name" value="Dup_hybrid_motif"/>
</dbReference>
<dbReference type="SUPFAM" id="SSF51261">
    <property type="entry name" value="Duplicated hybrid motif"/>
    <property type="match status" value="1"/>
</dbReference>
<feature type="compositionally biased region" description="Low complexity" evidence="2">
    <location>
        <begin position="133"/>
        <end position="146"/>
    </location>
</feature>
<dbReference type="Gene3D" id="2.70.70.10">
    <property type="entry name" value="Glucose Permease (Domain IIA)"/>
    <property type="match status" value="1"/>
</dbReference>
<name>A0A2M9BCW5_9MICO</name>
<dbReference type="OrthoDB" id="1099523at2"/>
<feature type="compositionally biased region" description="Low complexity" evidence="2">
    <location>
        <begin position="217"/>
        <end position="228"/>
    </location>
</feature>
<evidence type="ECO:0000259" key="3">
    <source>
        <dbReference type="Pfam" id="PF01551"/>
    </source>
</evidence>
<dbReference type="Pfam" id="PF01551">
    <property type="entry name" value="Peptidase_M23"/>
    <property type="match status" value="1"/>
</dbReference>
<dbReference type="Proteomes" id="UP000230161">
    <property type="component" value="Unassembled WGS sequence"/>
</dbReference>
<accession>A0A2M9BCW5</accession>
<sequence>MPGATDPQATPVALTRRELRERERAAQAAVFAVGAGARDQPADAASTPIPAPAASRAEAAAPEPAAPQLAAPVSDATEAVVAGFAVPAGAADAPAGSALSDPIAEVLATLAAAEAGRIEAGQARSGRRAARAAAAPASVSETVAASRAADDLGADTPAPDSTVADLMGADSTAGGEHTSTGRPADGATAGHGAGNTAAGNTATSRVENHVADAGTHPAGRSSAKAAPRPSRRRRVAAKTLSITAMLFVGAIAVATSVPADALLTPQDVQAQAAVAATAKQSTSSEPAQRLDVTGTDNLAVQRDGYESSSVAEIAAATGIRMASDFTNDPNGTIQWPFAVGVHIGDRFGYRDCAGCSSDHRGQDFNPGNGAPIQAIADGVVRYVEDGEGSLGVHVIIDHMIDGQLVSSVYAHMQHGSVTVKEGDPVKVAQVIGKVGSTGMSTGPHLHFEIRLNGTEQVDPLPWLFANTN</sequence>
<feature type="compositionally biased region" description="Low complexity" evidence="2">
    <location>
        <begin position="186"/>
        <end position="203"/>
    </location>
</feature>
<organism evidence="4 5">
    <name type="scientific">Compostimonas suwonensis</name>
    <dbReference type="NCBI Taxonomy" id="1048394"/>
    <lineage>
        <taxon>Bacteria</taxon>
        <taxon>Bacillati</taxon>
        <taxon>Actinomycetota</taxon>
        <taxon>Actinomycetes</taxon>
        <taxon>Micrococcales</taxon>
        <taxon>Microbacteriaceae</taxon>
        <taxon>Compostimonas</taxon>
    </lineage>
</organism>
<reference evidence="4 5" key="1">
    <citation type="submission" date="2017-11" db="EMBL/GenBank/DDBJ databases">
        <title>Genomic Encyclopedia of Archaeal and Bacterial Type Strains, Phase II (KMG-II): From Individual Species to Whole Genera.</title>
        <authorList>
            <person name="Goeker M."/>
        </authorList>
    </citation>
    <scope>NUCLEOTIDE SEQUENCE [LARGE SCALE GENOMIC DNA]</scope>
    <source>
        <strain evidence="4 5">DSM 25625</strain>
    </source>
</reference>
<feature type="region of interest" description="Disordered" evidence="2">
    <location>
        <begin position="31"/>
        <end position="72"/>
    </location>
</feature>
<dbReference type="PANTHER" id="PTHR21666:SF289">
    <property type="entry name" value="L-ALA--D-GLU ENDOPEPTIDASE"/>
    <property type="match status" value="1"/>
</dbReference>
<dbReference type="PANTHER" id="PTHR21666">
    <property type="entry name" value="PEPTIDASE-RELATED"/>
    <property type="match status" value="1"/>
</dbReference>
<feature type="domain" description="M23ase beta-sheet core" evidence="3">
    <location>
        <begin position="358"/>
        <end position="459"/>
    </location>
</feature>
<evidence type="ECO:0000313" key="4">
    <source>
        <dbReference type="EMBL" id="PJJ55788.1"/>
    </source>
</evidence>
<keyword evidence="5" id="KW-1185">Reference proteome</keyword>
<dbReference type="EMBL" id="PGFB01000005">
    <property type="protein sequence ID" value="PJJ55788.1"/>
    <property type="molecule type" value="Genomic_DNA"/>
</dbReference>
<dbReference type="RefSeq" id="WP_100345875.1">
    <property type="nucleotide sequence ID" value="NZ_PGFB01000005.1"/>
</dbReference>
<gene>
    <name evidence="4" type="ORF">CLV54_3142</name>
</gene>
<proteinExistence type="predicted"/>
<dbReference type="InterPro" id="IPR016047">
    <property type="entry name" value="M23ase_b-sheet_dom"/>
</dbReference>
<dbReference type="AlphaFoldDB" id="A0A2M9BCW5"/>
<dbReference type="GO" id="GO:0004222">
    <property type="term" value="F:metalloendopeptidase activity"/>
    <property type="evidence" value="ECO:0007669"/>
    <property type="project" value="TreeGrafter"/>
</dbReference>
<feature type="region of interest" description="Disordered" evidence="2">
    <location>
        <begin position="133"/>
        <end position="234"/>
    </location>
</feature>
<evidence type="ECO:0000256" key="2">
    <source>
        <dbReference type="SAM" id="MobiDB-lite"/>
    </source>
</evidence>
<comment type="caution">
    <text evidence="4">The sequence shown here is derived from an EMBL/GenBank/DDBJ whole genome shotgun (WGS) entry which is preliminary data.</text>
</comment>
<dbReference type="InterPro" id="IPR050570">
    <property type="entry name" value="Cell_wall_metabolism_enzyme"/>
</dbReference>
<dbReference type="CDD" id="cd12797">
    <property type="entry name" value="M23_peptidase"/>
    <property type="match status" value="1"/>
</dbReference>